<evidence type="ECO:0000313" key="9">
    <source>
        <dbReference type="Proteomes" id="UP000176850"/>
    </source>
</evidence>
<feature type="transmembrane region" description="Helical" evidence="7">
    <location>
        <begin position="121"/>
        <end position="142"/>
    </location>
</feature>
<evidence type="ECO:0000256" key="5">
    <source>
        <dbReference type="ARBA" id="ARBA00022989"/>
    </source>
</evidence>
<feature type="transmembrane region" description="Helical" evidence="7">
    <location>
        <begin position="179"/>
        <end position="200"/>
    </location>
</feature>
<evidence type="ECO:0000256" key="3">
    <source>
        <dbReference type="ARBA" id="ARBA00022475"/>
    </source>
</evidence>
<dbReference type="GO" id="GO:0005886">
    <property type="term" value="C:plasma membrane"/>
    <property type="evidence" value="ECO:0007669"/>
    <property type="project" value="UniProtKB-SubCell"/>
</dbReference>
<feature type="transmembrane region" description="Helical" evidence="7">
    <location>
        <begin position="362"/>
        <end position="382"/>
    </location>
</feature>
<evidence type="ECO:0000256" key="4">
    <source>
        <dbReference type="ARBA" id="ARBA00022692"/>
    </source>
</evidence>
<feature type="transmembrane region" description="Helical" evidence="7">
    <location>
        <begin position="21"/>
        <end position="44"/>
    </location>
</feature>
<dbReference type="Pfam" id="PF13440">
    <property type="entry name" value="Polysacc_synt_3"/>
    <property type="match status" value="1"/>
</dbReference>
<dbReference type="PANTHER" id="PTHR30250">
    <property type="entry name" value="PST FAMILY PREDICTED COLANIC ACID TRANSPORTER"/>
    <property type="match status" value="1"/>
</dbReference>
<dbReference type="PANTHER" id="PTHR30250:SF10">
    <property type="entry name" value="LIPOPOLYSACCHARIDE BIOSYNTHESIS PROTEIN WZXC"/>
    <property type="match status" value="1"/>
</dbReference>
<feature type="transmembrane region" description="Helical" evidence="7">
    <location>
        <begin position="154"/>
        <end position="173"/>
    </location>
</feature>
<keyword evidence="3" id="KW-1003">Cell membrane</keyword>
<dbReference type="AlphaFoldDB" id="A0A1F7GIW9"/>
<feature type="transmembrane region" description="Helical" evidence="7">
    <location>
        <begin position="330"/>
        <end position="350"/>
    </location>
</feature>
<organism evidence="8 9">
    <name type="scientific">Candidatus Roizmanbacteria bacterium RIFCSPHIGHO2_01_FULL_39_24</name>
    <dbReference type="NCBI Taxonomy" id="1802032"/>
    <lineage>
        <taxon>Bacteria</taxon>
        <taxon>Candidatus Roizmaniibacteriota</taxon>
    </lineage>
</organism>
<comment type="subcellular location">
    <subcellularLocation>
        <location evidence="1">Cell membrane</location>
        <topology evidence="1">Multi-pass membrane protein</topology>
    </subcellularLocation>
</comment>
<accession>A0A1F7GIW9</accession>
<proteinExistence type="inferred from homology"/>
<keyword evidence="4 7" id="KW-0812">Transmembrane</keyword>
<evidence type="ECO:0000256" key="6">
    <source>
        <dbReference type="ARBA" id="ARBA00023136"/>
    </source>
</evidence>
<dbReference type="Proteomes" id="UP000176850">
    <property type="component" value="Unassembled WGS sequence"/>
</dbReference>
<keyword evidence="6 7" id="KW-0472">Membrane</keyword>
<feature type="transmembrane region" description="Helical" evidence="7">
    <location>
        <begin position="236"/>
        <end position="254"/>
    </location>
</feature>
<name>A0A1F7GIW9_9BACT</name>
<evidence type="ECO:0000256" key="7">
    <source>
        <dbReference type="SAM" id="Phobius"/>
    </source>
</evidence>
<gene>
    <name evidence="8" type="ORF">A2799_02380</name>
</gene>
<feature type="transmembrane region" description="Helical" evidence="7">
    <location>
        <begin position="420"/>
        <end position="440"/>
    </location>
</feature>
<feature type="transmembrane region" description="Helical" evidence="7">
    <location>
        <begin position="50"/>
        <end position="74"/>
    </location>
</feature>
<protein>
    <submittedName>
        <fullName evidence="8">Uncharacterized protein</fullName>
    </submittedName>
</protein>
<feature type="transmembrane region" description="Helical" evidence="7">
    <location>
        <begin position="295"/>
        <end position="318"/>
    </location>
</feature>
<feature type="transmembrane region" description="Helical" evidence="7">
    <location>
        <begin position="446"/>
        <end position="467"/>
    </location>
</feature>
<sequence length="482" mass="54217">MDEDTKNKELKQKTVVSAFSLFFQSGFSAVLGLVANLVLTILLAPAVFGIYITVLSLISLLNYFSDIGLAASLVQKHEVSSEDISTTFTVQQTLIISIISIGFLFTNFVTNFYKLPPAGVHLYWALLLSFFISSLKTIPSILLERKIQFQKIAFVQITENVVFYIAVVVFAILNYNLASFTYAVILRALTGLILIYTISFWKPTIGISKASLKKLLSFGIPFQASSFLALFKDDLIILFLSKVLGFSVVGYIGWAKKWAETPIRVIMDNLSRVLFPVIARIQNDHEKVSRLIEKILYYQTMLLAPAIFGLFMTMPVLVELIPKYSKWAPALPLFYIFCVAAFFSSYSTPFMNLFNALGKVKISFAFMLFWTVTTWILTPFFTTMFGMIGFPITQLLLAVSSIMVIWRAKKLVKFRFIHSVNKPLFATAAMVLFIYTIMRIMPVTSISLGVSIIGGGVLYLGILLFVFRINPATELKSLFNNE</sequence>
<evidence type="ECO:0000256" key="1">
    <source>
        <dbReference type="ARBA" id="ARBA00004651"/>
    </source>
</evidence>
<feature type="transmembrane region" description="Helical" evidence="7">
    <location>
        <begin position="388"/>
        <end position="408"/>
    </location>
</feature>
<keyword evidence="5 7" id="KW-1133">Transmembrane helix</keyword>
<evidence type="ECO:0000256" key="2">
    <source>
        <dbReference type="ARBA" id="ARBA00007430"/>
    </source>
</evidence>
<evidence type="ECO:0000313" key="8">
    <source>
        <dbReference type="EMBL" id="OGK18887.1"/>
    </source>
</evidence>
<dbReference type="InterPro" id="IPR050833">
    <property type="entry name" value="Poly_Biosynth_Transport"/>
</dbReference>
<comment type="caution">
    <text evidence="8">The sequence shown here is derived from an EMBL/GenBank/DDBJ whole genome shotgun (WGS) entry which is preliminary data.</text>
</comment>
<reference evidence="8 9" key="1">
    <citation type="journal article" date="2016" name="Nat. Commun.">
        <title>Thousands of microbial genomes shed light on interconnected biogeochemical processes in an aquifer system.</title>
        <authorList>
            <person name="Anantharaman K."/>
            <person name="Brown C.T."/>
            <person name="Hug L.A."/>
            <person name="Sharon I."/>
            <person name="Castelle C.J."/>
            <person name="Probst A.J."/>
            <person name="Thomas B.C."/>
            <person name="Singh A."/>
            <person name="Wilkins M.J."/>
            <person name="Karaoz U."/>
            <person name="Brodie E.L."/>
            <person name="Williams K.H."/>
            <person name="Hubbard S.S."/>
            <person name="Banfield J.F."/>
        </authorList>
    </citation>
    <scope>NUCLEOTIDE SEQUENCE [LARGE SCALE GENOMIC DNA]</scope>
</reference>
<comment type="similarity">
    <text evidence="2">Belongs to the polysaccharide synthase family.</text>
</comment>
<feature type="transmembrane region" description="Helical" evidence="7">
    <location>
        <begin position="94"/>
        <end position="115"/>
    </location>
</feature>
<dbReference type="EMBL" id="MFZH01000023">
    <property type="protein sequence ID" value="OGK18887.1"/>
    <property type="molecule type" value="Genomic_DNA"/>
</dbReference>